<sequence length="170" mass="18665">MAQPPTVLVAPESEVAISQTGLQAQLDLNLHGLVALFGNSSHLEASHRKDARTRESLEAYFEFDPKTNKSLAKKFIDVAQAFVSITNQKTKAKKNDENIRHFRQVPHLLLPERRAARRQRSTPPAGHLGSLETAGRHSAFHCCQRCGRPSHPGTYEAEGGHPGGTNDSVL</sequence>
<accession>A0AAD7IUZ4</accession>
<evidence type="ECO:0000313" key="2">
    <source>
        <dbReference type="Proteomes" id="UP001215598"/>
    </source>
</evidence>
<gene>
    <name evidence="1" type="ORF">B0H16DRAFT_1550366</name>
</gene>
<proteinExistence type="predicted"/>
<protein>
    <submittedName>
        <fullName evidence="1">Uncharacterized protein</fullName>
    </submittedName>
</protein>
<evidence type="ECO:0000313" key="1">
    <source>
        <dbReference type="EMBL" id="KAJ7750338.1"/>
    </source>
</evidence>
<dbReference type="AlphaFoldDB" id="A0AAD7IUZ4"/>
<dbReference type="Proteomes" id="UP001215598">
    <property type="component" value="Unassembled WGS sequence"/>
</dbReference>
<keyword evidence="2" id="KW-1185">Reference proteome</keyword>
<reference evidence="1" key="1">
    <citation type="submission" date="2023-03" db="EMBL/GenBank/DDBJ databases">
        <title>Massive genome expansion in bonnet fungi (Mycena s.s.) driven by repeated elements and novel gene families across ecological guilds.</title>
        <authorList>
            <consortium name="Lawrence Berkeley National Laboratory"/>
            <person name="Harder C.B."/>
            <person name="Miyauchi S."/>
            <person name="Viragh M."/>
            <person name="Kuo A."/>
            <person name="Thoen E."/>
            <person name="Andreopoulos B."/>
            <person name="Lu D."/>
            <person name="Skrede I."/>
            <person name="Drula E."/>
            <person name="Henrissat B."/>
            <person name="Morin E."/>
            <person name="Kohler A."/>
            <person name="Barry K."/>
            <person name="LaButti K."/>
            <person name="Morin E."/>
            <person name="Salamov A."/>
            <person name="Lipzen A."/>
            <person name="Mereny Z."/>
            <person name="Hegedus B."/>
            <person name="Baldrian P."/>
            <person name="Stursova M."/>
            <person name="Weitz H."/>
            <person name="Taylor A."/>
            <person name="Grigoriev I.V."/>
            <person name="Nagy L.G."/>
            <person name="Martin F."/>
            <person name="Kauserud H."/>
        </authorList>
    </citation>
    <scope>NUCLEOTIDE SEQUENCE</scope>
    <source>
        <strain evidence="1">CBHHK182m</strain>
    </source>
</reference>
<organism evidence="1 2">
    <name type="scientific">Mycena metata</name>
    <dbReference type="NCBI Taxonomy" id="1033252"/>
    <lineage>
        <taxon>Eukaryota</taxon>
        <taxon>Fungi</taxon>
        <taxon>Dikarya</taxon>
        <taxon>Basidiomycota</taxon>
        <taxon>Agaricomycotina</taxon>
        <taxon>Agaricomycetes</taxon>
        <taxon>Agaricomycetidae</taxon>
        <taxon>Agaricales</taxon>
        <taxon>Marasmiineae</taxon>
        <taxon>Mycenaceae</taxon>
        <taxon>Mycena</taxon>
    </lineage>
</organism>
<comment type="caution">
    <text evidence="1">The sequence shown here is derived from an EMBL/GenBank/DDBJ whole genome shotgun (WGS) entry which is preliminary data.</text>
</comment>
<name>A0AAD7IUZ4_9AGAR</name>
<dbReference type="EMBL" id="JARKIB010000066">
    <property type="protein sequence ID" value="KAJ7750338.1"/>
    <property type="molecule type" value="Genomic_DNA"/>
</dbReference>